<keyword evidence="1" id="KW-1015">Disulfide bond</keyword>
<protein>
    <recommendedName>
        <fullName evidence="2">Thioredoxin domain-containing protein</fullName>
    </recommendedName>
</protein>
<dbReference type="GO" id="GO:0015035">
    <property type="term" value="F:protein-disulfide reductase activity"/>
    <property type="evidence" value="ECO:0007669"/>
    <property type="project" value="InterPro"/>
</dbReference>
<dbReference type="AlphaFoldDB" id="A0A3P7LII2"/>
<evidence type="ECO:0000313" key="4">
    <source>
        <dbReference type="Proteomes" id="UP000281553"/>
    </source>
</evidence>
<gene>
    <name evidence="3" type="ORF">DILT_LOCUS5539</name>
</gene>
<dbReference type="CDD" id="cd02947">
    <property type="entry name" value="TRX_family"/>
    <property type="match status" value="2"/>
</dbReference>
<dbReference type="NCBIfam" id="TIGR01068">
    <property type="entry name" value="thioredoxin"/>
    <property type="match status" value="1"/>
</dbReference>
<dbReference type="Proteomes" id="UP000281553">
    <property type="component" value="Unassembled WGS sequence"/>
</dbReference>
<keyword evidence="4" id="KW-1185">Reference proteome</keyword>
<dbReference type="InterPro" id="IPR013766">
    <property type="entry name" value="Thioredoxin_domain"/>
</dbReference>
<dbReference type="Pfam" id="PF00085">
    <property type="entry name" value="Thioredoxin"/>
    <property type="match status" value="2"/>
</dbReference>
<evidence type="ECO:0000256" key="1">
    <source>
        <dbReference type="ARBA" id="ARBA00023157"/>
    </source>
</evidence>
<sequence>MLDKLAEDTKDVVFLKVDVDKYQALVESFEVTSMPTIIGYKNGAVTDRVIGAYIEKITEMEFKQKIATGAVIVDFYATWCGPCKRLAPMLDKLAEDTKDVVFLKVDVDNHQALAESSEVTSMPTIIGYKNGAVIDRVLGANIEKVTEMVKKLTA</sequence>
<dbReference type="EMBL" id="UYRU01047619">
    <property type="protein sequence ID" value="VDN09708.1"/>
    <property type="molecule type" value="Genomic_DNA"/>
</dbReference>
<organism evidence="3 4">
    <name type="scientific">Dibothriocephalus latus</name>
    <name type="common">Fish tapeworm</name>
    <name type="synonym">Diphyllobothrium latum</name>
    <dbReference type="NCBI Taxonomy" id="60516"/>
    <lineage>
        <taxon>Eukaryota</taxon>
        <taxon>Metazoa</taxon>
        <taxon>Spiralia</taxon>
        <taxon>Lophotrochozoa</taxon>
        <taxon>Platyhelminthes</taxon>
        <taxon>Cestoda</taxon>
        <taxon>Eucestoda</taxon>
        <taxon>Diphyllobothriidea</taxon>
        <taxon>Diphyllobothriidae</taxon>
        <taxon>Dibothriocephalus</taxon>
    </lineage>
</organism>
<evidence type="ECO:0000313" key="3">
    <source>
        <dbReference type="EMBL" id="VDN09708.1"/>
    </source>
</evidence>
<dbReference type="PANTHER" id="PTHR46115">
    <property type="entry name" value="THIOREDOXIN-LIKE PROTEIN 1"/>
    <property type="match status" value="1"/>
</dbReference>
<evidence type="ECO:0000259" key="2">
    <source>
        <dbReference type="PROSITE" id="PS51352"/>
    </source>
</evidence>
<dbReference type="InterPro" id="IPR017937">
    <property type="entry name" value="Thioredoxin_CS"/>
</dbReference>
<dbReference type="Gene3D" id="3.40.30.10">
    <property type="entry name" value="Glutaredoxin"/>
    <property type="match status" value="2"/>
</dbReference>
<dbReference type="PROSITE" id="PS00194">
    <property type="entry name" value="THIOREDOXIN_1"/>
    <property type="match status" value="1"/>
</dbReference>
<dbReference type="PROSITE" id="PS51352">
    <property type="entry name" value="THIOREDOXIN_2"/>
    <property type="match status" value="1"/>
</dbReference>
<dbReference type="InterPro" id="IPR036249">
    <property type="entry name" value="Thioredoxin-like_sf"/>
</dbReference>
<dbReference type="InterPro" id="IPR005746">
    <property type="entry name" value="Thioredoxin"/>
</dbReference>
<accession>A0A3P7LII2</accession>
<name>A0A3P7LII2_DIBLA</name>
<dbReference type="SUPFAM" id="SSF52833">
    <property type="entry name" value="Thioredoxin-like"/>
    <property type="match status" value="2"/>
</dbReference>
<dbReference type="PRINTS" id="PR00421">
    <property type="entry name" value="THIOREDOXIN"/>
</dbReference>
<dbReference type="OrthoDB" id="2121326at2759"/>
<proteinExistence type="predicted"/>
<reference evidence="3 4" key="1">
    <citation type="submission" date="2018-11" db="EMBL/GenBank/DDBJ databases">
        <authorList>
            <consortium name="Pathogen Informatics"/>
        </authorList>
    </citation>
    <scope>NUCLEOTIDE SEQUENCE [LARGE SCALE GENOMIC DNA]</scope>
</reference>
<feature type="domain" description="Thioredoxin" evidence="2">
    <location>
        <begin position="23"/>
        <end position="154"/>
    </location>
</feature>